<dbReference type="CDD" id="cd05483">
    <property type="entry name" value="retropepsin_like_bacteria"/>
    <property type="match status" value="1"/>
</dbReference>
<proteinExistence type="predicted"/>
<evidence type="ECO:0008006" key="3">
    <source>
        <dbReference type="Google" id="ProtNLM"/>
    </source>
</evidence>
<organism evidence="1 2">
    <name type="scientific">Paenisporosarcina cavernae</name>
    <dbReference type="NCBI Taxonomy" id="2320858"/>
    <lineage>
        <taxon>Bacteria</taxon>
        <taxon>Bacillati</taxon>
        <taxon>Bacillota</taxon>
        <taxon>Bacilli</taxon>
        <taxon>Bacillales</taxon>
        <taxon>Caryophanaceae</taxon>
        <taxon>Paenisporosarcina</taxon>
    </lineage>
</organism>
<reference evidence="2" key="1">
    <citation type="submission" date="2018-09" db="EMBL/GenBank/DDBJ databases">
        <authorList>
            <person name="Zhu H."/>
        </authorList>
    </citation>
    <scope>NUCLEOTIDE SEQUENCE [LARGE SCALE GENOMIC DNA]</scope>
    <source>
        <strain evidence="2">K2R23-3</strain>
    </source>
</reference>
<sequence length="362" mass="40295">MMETVLEEKIHALICAGRVEESISFLQEKRSLADPETHGEVANLIFQLILSERRWDDIVRLGLLADEAIDHTNRHVAAFYASRPAFSLDFSQDEETLPLHRTISGCASCDVRLNGQDLRFWVDTGAEMTVLAKSVAEQCKLPISIGSALSVENSTNQSFQTDLAWIDEFEIGAITVQNQAALVLDDSIVTLEHPITKESETIQGIIGWDILQHLCLTIDFHQNEVTFAKSIPTTERHQNLFFSGSPIVHLQAEDSIPLLFGLDTGANKSHFHKRILSKLPHLHVKTEKRVSGGLGDVAERNLNTLEELSLTLSNSTSLLLENIRETLGEFGEFISLDGILGVDAAKNKKLIIDYPNRTFSIE</sequence>
<protein>
    <recommendedName>
        <fullName evidence="3">Peptidase A2 domain-containing protein</fullName>
    </recommendedName>
</protein>
<dbReference type="Proteomes" id="UP000265725">
    <property type="component" value="Chromosome"/>
</dbReference>
<dbReference type="EMBL" id="CP032418">
    <property type="protein sequence ID" value="AYC28488.1"/>
    <property type="molecule type" value="Genomic_DNA"/>
</dbReference>
<dbReference type="RefSeq" id="WP_119882233.1">
    <property type="nucleotide sequence ID" value="NZ_CP032418.1"/>
</dbReference>
<evidence type="ECO:0000313" key="1">
    <source>
        <dbReference type="EMBL" id="AYC28488.1"/>
    </source>
</evidence>
<dbReference type="OrthoDB" id="2812760at2"/>
<dbReference type="InterPro" id="IPR034122">
    <property type="entry name" value="Retropepsin-like_bacterial"/>
</dbReference>
<dbReference type="KEGG" id="paek:D3873_00870"/>
<dbReference type="InterPro" id="IPR021109">
    <property type="entry name" value="Peptidase_aspartic_dom_sf"/>
</dbReference>
<dbReference type="Gene3D" id="2.40.70.10">
    <property type="entry name" value="Acid Proteases"/>
    <property type="match status" value="2"/>
</dbReference>
<accession>A0A385YRW7</accession>
<dbReference type="Pfam" id="PF13650">
    <property type="entry name" value="Asp_protease_2"/>
    <property type="match status" value="1"/>
</dbReference>
<evidence type="ECO:0000313" key="2">
    <source>
        <dbReference type="Proteomes" id="UP000265725"/>
    </source>
</evidence>
<name>A0A385YRW7_9BACL</name>
<gene>
    <name evidence="1" type="ORF">D3873_00870</name>
</gene>
<dbReference type="AlphaFoldDB" id="A0A385YRW7"/>
<dbReference type="SUPFAM" id="SSF50630">
    <property type="entry name" value="Acid proteases"/>
    <property type="match status" value="1"/>
</dbReference>
<keyword evidence="2" id="KW-1185">Reference proteome</keyword>